<protein>
    <submittedName>
        <fullName evidence="2">Uncharacterized protein</fullName>
    </submittedName>
</protein>
<evidence type="ECO:0000313" key="2">
    <source>
        <dbReference type="EMBL" id="NLP84400.1"/>
    </source>
</evidence>
<keyword evidence="1" id="KW-0472">Membrane</keyword>
<keyword evidence="3" id="KW-1185">Reference proteome</keyword>
<name>A0ABX1KDG0_9MICO</name>
<accession>A0ABX1KDG0</accession>
<keyword evidence="1" id="KW-1133">Transmembrane helix</keyword>
<organism evidence="2 3">
    <name type="scientific">Microbacterium salsuginis</name>
    <dbReference type="NCBI Taxonomy" id="2722803"/>
    <lineage>
        <taxon>Bacteria</taxon>
        <taxon>Bacillati</taxon>
        <taxon>Actinomycetota</taxon>
        <taxon>Actinomycetes</taxon>
        <taxon>Micrococcales</taxon>
        <taxon>Microbacteriaceae</taxon>
        <taxon>Microbacterium</taxon>
    </lineage>
</organism>
<reference evidence="2 3" key="1">
    <citation type="submission" date="2020-04" db="EMBL/GenBank/DDBJ databases">
        <title>CFH 90308 Microbacterium sp.</title>
        <authorList>
            <person name="Nie G."/>
            <person name="Ming H."/>
            <person name="Xia T."/>
        </authorList>
    </citation>
    <scope>NUCLEOTIDE SEQUENCE [LARGE SCALE GENOMIC DNA]</scope>
    <source>
        <strain evidence="2 3">CFH 90308</strain>
    </source>
</reference>
<feature type="transmembrane region" description="Helical" evidence="1">
    <location>
        <begin position="12"/>
        <end position="31"/>
    </location>
</feature>
<dbReference type="Proteomes" id="UP001429745">
    <property type="component" value="Unassembled WGS sequence"/>
</dbReference>
<comment type="caution">
    <text evidence="2">The sequence shown here is derived from an EMBL/GenBank/DDBJ whole genome shotgun (WGS) entry which is preliminary data.</text>
</comment>
<keyword evidence="1" id="KW-0812">Transmembrane</keyword>
<evidence type="ECO:0000256" key="1">
    <source>
        <dbReference type="SAM" id="Phobius"/>
    </source>
</evidence>
<sequence length="204" mass="21603">MARIGGRNSWIAVPAGVICAAVVGALVWLSLPMVPVTVAWIGETLRRATSPAPATTSEPSAAMQAAEGGAIDCRTLYPDDLWNELTWRGGSLLNQTATPPATEAASLVEAVTPDVLVTCEWNFASGSIVTTLSRVPADARPIAEAAFAGQGFSCTTSDGALVCTRTRGEVLEEHTLRDDLWLASVESPWHPEDYGPRLDGNVWD</sequence>
<proteinExistence type="predicted"/>
<evidence type="ECO:0000313" key="3">
    <source>
        <dbReference type="Proteomes" id="UP001429745"/>
    </source>
</evidence>
<gene>
    <name evidence="2" type="ORF">HF576_11095</name>
</gene>
<dbReference type="EMBL" id="JABACI010000003">
    <property type="protein sequence ID" value="NLP84400.1"/>
    <property type="molecule type" value="Genomic_DNA"/>
</dbReference>
<dbReference type="RefSeq" id="WP_168913044.1">
    <property type="nucleotide sequence ID" value="NZ_JABACI010000003.1"/>
</dbReference>